<evidence type="ECO:0000313" key="8">
    <source>
        <dbReference type="Proteomes" id="UP000023482"/>
    </source>
</evidence>
<dbReference type="Gene3D" id="3.40.109.10">
    <property type="entry name" value="NADH Oxidase"/>
    <property type="match status" value="1"/>
</dbReference>
<keyword evidence="5" id="KW-0560">Oxidoreductase</keyword>
<dbReference type="PANTHER" id="PTHR43673:SF2">
    <property type="entry name" value="NITROREDUCTASE"/>
    <property type="match status" value="1"/>
</dbReference>
<proteinExistence type="inferred from homology"/>
<evidence type="ECO:0000256" key="3">
    <source>
        <dbReference type="ARBA" id="ARBA00022630"/>
    </source>
</evidence>
<dbReference type="PANTHER" id="PTHR43673">
    <property type="entry name" value="NAD(P)H NITROREDUCTASE YDGI-RELATED"/>
    <property type="match status" value="1"/>
</dbReference>
<comment type="cofactor">
    <cofactor evidence="1">
        <name>FMN</name>
        <dbReference type="ChEBI" id="CHEBI:58210"/>
    </cofactor>
</comment>
<comment type="caution">
    <text evidence="7">The sequence shown here is derived from an EMBL/GenBank/DDBJ whole genome shotgun (WGS) entry which is preliminary data.</text>
</comment>
<sequence length="228" mass="26196">MYLRIKHPIIHLHNNKEYMALLDDLTWRHATKAYDPTRKVAHEDILKIVEAARLAPTSSGLQQFRLIVVADQELKEKMVAGALNPDCMRECSHVIVFAAWDEYTPERIDAIYDRTTDERGLVRGRFKRYTDMLKETFGKMTKEEQFQHAANQSFIALGLALAEAAELKIDSTPIGGFDPKLVDELLGLREKGLRSVSLLYLGYADQERDWLGKMKKVRNPLEEFATFI</sequence>
<dbReference type="AlphaFoldDB" id="Z4WUR7"/>
<accession>Z4WUR7</accession>
<keyword evidence="4" id="KW-0288">FMN</keyword>
<evidence type="ECO:0000256" key="4">
    <source>
        <dbReference type="ARBA" id="ARBA00022643"/>
    </source>
</evidence>
<gene>
    <name evidence="7" type="ORF">HMPREF0636_0349</name>
</gene>
<dbReference type="EMBL" id="JDFF01000024">
    <property type="protein sequence ID" value="EWC91510.1"/>
    <property type="molecule type" value="Genomic_DNA"/>
</dbReference>
<evidence type="ECO:0000259" key="6">
    <source>
        <dbReference type="Pfam" id="PF00881"/>
    </source>
</evidence>
<reference evidence="7 8" key="1">
    <citation type="submission" date="2014-01" db="EMBL/GenBank/DDBJ databases">
        <authorList>
            <person name="Durkin A.S."/>
            <person name="McCorrison J."/>
            <person name="Torralba M."/>
            <person name="Gillis M."/>
            <person name="Haft D.H."/>
            <person name="Methe B."/>
            <person name="Sutton G."/>
            <person name="Nelson K.E."/>
        </authorList>
    </citation>
    <scope>NUCLEOTIDE SEQUENCE [LARGE SCALE GENOMIC DNA]</scope>
    <source>
        <strain evidence="7 8">ATCC 51270</strain>
    </source>
</reference>
<evidence type="ECO:0000256" key="5">
    <source>
        <dbReference type="ARBA" id="ARBA00023002"/>
    </source>
</evidence>
<dbReference type="InterPro" id="IPR000415">
    <property type="entry name" value="Nitroreductase-like"/>
</dbReference>
<keyword evidence="3" id="KW-0285">Flavoprotein</keyword>
<dbReference type="InterPro" id="IPR029479">
    <property type="entry name" value="Nitroreductase"/>
</dbReference>
<dbReference type="PATRIC" id="fig|887901.3.peg.1355"/>
<dbReference type="Pfam" id="PF00881">
    <property type="entry name" value="Nitroreductase"/>
    <property type="match status" value="1"/>
</dbReference>
<keyword evidence="8" id="KW-1185">Reference proteome</keyword>
<evidence type="ECO:0000313" key="7">
    <source>
        <dbReference type="EMBL" id="EWC91510.1"/>
    </source>
</evidence>
<dbReference type="Proteomes" id="UP000023482">
    <property type="component" value="Unassembled WGS sequence"/>
</dbReference>
<comment type="similarity">
    <text evidence="2">Belongs to the nitroreductase family.</text>
</comment>
<organism evidence="7 8">
    <name type="scientific">Porphyromonas catoniae ATCC 51270</name>
    <dbReference type="NCBI Taxonomy" id="887901"/>
    <lineage>
        <taxon>Bacteria</taxon>
        <taxon>Pseudomonadati</taxon>
        <taxon>Bacteroidota</taxon>
        <taxon>Bacteroidia</taxon>
        <taxon>Bacteroidales</taxon>
        <taxon>Porphyromonadaceae</taxon>
        <taxon>Porphyromonas</taxon>
    </lineage>
</organism>
<dbReference type="SUPFAM" id="SSF55469">
    <property type="entry name" value="FMN-dependent nitroreductase-like"/>
    <property type="match status" value="1"/>
</dbReference>
<name>Z4WUR7_9PORP</name>
<evidence type="ECO:0000256" key="1">
    <source>
        <dbReference type="ARBA" id="ARBA00001917"/>
    </source>
</evidence>
<feature type="domain" description="Nitroreductase" evidence="6">
    <location>
        <begin position="26"/>
        <end position="203"/>
    </location>
</feature>
<dbReference type="GO" id="GO:0016491">
    <property type="term" value="F:oxidoreductase activity"/>
    <property type="evidence" value="ECO:0007669"/>
    <property type="project" value="UniProtKB-KW"/>
</dbReference>
<protein>
    <submittedName>
        <fullName evidence="7">Nitroreductase family protein</fullName>
    </submittedName>
</protein>
<evidence type="ECO:0000256" key="2">
    <source>
        <dbReference type="ARBA" id="ARBA00007118"/>
    </source>
</evidence>